<dbReference type="GeneID" id="131802714"/>
<keyword evidence="1" id="KW-1185">Reference proteome</keyword>
<accession>A0ABM3V046</accession>
<evidence type="ECO:0000313" key="2">
    <source>
        <dbReference type="RefSeq" id="XP_058979118.1"/>
    </source>
</evidence>
<dbReference type="InterPro" id="IPR022048">
    <property type="entry name" value="Envelope_fusion-like"/>
</dbReference>
<dbReference type="Pfam" id="PF12259">
    <property type="entry name" value="Baculo_F"/>
    <property type="match status" value="1"/>
</dbReference>
<gene>
    <name evidence="2" type="primary">LOC131802714</name>
</gene>
<dbReference type="Proteomes" id="UP001652621">
    <property type="component" value="Unplaced"/>
</dbReference>
<organism evidence="1 2">
    <name type="scientific">Musca domestica</name>
    <name type="common">House fly</name>
    <dbReference type="NCBI Taxonomy" id="7370"/>
    <lineage>
        <taxon>Eukaryota</taxon>
        <taxon>Metazoa</taxon>
        <taxon>Ecdysozoa</taxon>
        <taxon>Arthropoda</taxon>
        <taxon>Hexapoda</taxon>
        <taxon>Insecta</taxon>
        <taxon>Pterygota</taxon>
        <taxon>Neoptera</taxon>
        <taxon>Endopterygota</taxon>
        <taxon>Diptera</taxon>
        <taxon>Brachycera</taxon>
        <taxon>Muscomorpha</taxon>
        <taxon>Muscoidea</taxon>
        <taxon>Muscidae</taxon>
        <taxon>Musca</taxon>
    </lineage>
</organism>
<evidence type="ECO:0000313" key="1">
    <source>
        <dbReference type="Proteomes" id="UP001652621"/>
    </source>
</evidence>
<reference evidence="2" key="1">
    <citation type="submission" date="2025-08" db="UniProtKB">
        <authorList>
            <consortium name="RefSeq"/>
        </authorList>
    </citation>
    <scope>IDENTIFICATION</scope>
    <source>
        <strain evidence="2">Aabys</strain>
        <tissue evidence="2">Whole body</tissue>
    </source>
</reference>
<proteinExistence type="predicted"/>
<dbReference type="RefSeq" id="XP_058979118.1">
    <property type="nucleotide sequence ID" value="XM_059123135.1"/>
</dbReference>
<name>A0ABM3V046_MUSDO</name>
<sequence length="443" mass="50595">MAEYVSGMKALDEAVEKFNMDVATVPEMKELRLIQRLQEAHDRMRNQHELIMASAPAARVRRSALPFVGGLFRSLFGLMDEEHAEELVKRITKVEENQDSLVELLNNQTSLQDITAQVIKEQNKAVFKSIANLSDALGVVQSEINAMKDRGAMTLKSSELLATVQEAEVVQRDLIGAMVNIRGSFLHEILPVKVFKKQIQMINAAVAKRLHLPAESPIELAKIAEVTTRTTEEYMLFNIRIPLINTDLFAAYAIQSYPIKQDGLSVQFKAKSEYLLIDEGKTSFYTLKEDEFTRCQKMEKLLICQQTHPIYNTREPADCEVRLYLKPNTIPDSCEFAISKFRNVWKQLHTPNTWVFSVKKGTVTEVKCDGKRQNVRIRDQGILRMQPGCTLETEEMKLWAHENYNSEISYKFPQFNISASLPPLTHLSLKNEVEVYKLPDIPM</sequence>
<protein>
    <submittedName>
        <fullName evidence="2">Uncharacterized protein LOC131802714</fullName>
    </submittedName>
</protein>